<feature type="transmembrane region" description="Helical" evidence="1">
    <location>
        <begin position="71"/>
        <end position="94"/>
    </location>
</feature>
<proteinExistence type="predicted"/>
<evidence type="ECO:0008006" key="4">
    <source>
        <dbReference type="Google" id="ProtNLM"/>
    </source>
</evidence>
<gene>
    <name evidence="2" type="ORF">PXX05_03125</name>
</gene>
<evidence type="ECO:0000256" key="1">
    <source>
        <dbReference type="SAM" id="Phobius"/>
    </source>
</evidence>
<protein>
    <recommendedName>
        <fullName evidence="4">Transmembrane protein</fullName>
    </recommendedName>
</protein>
<dbReference type="EMBL" id="CP119078">
    <property type="protein sequence ID" value="WED43786.1"/>
    <property type="molecule type" value="Genomic_DNA"/>
</dbReference>
<keyword evidence="1" id="KW-0472">Membrane</keyword>
<dbReference type="Proteomes" id="UP001222087">
    <property type="component" value="Chromosome"/>
</dbReference>
<name>A0ABY8AVM1_9GAMM</name>
<sequence length="240" mass="27502">MPHNFFKKPSNALFEHGVTLSLYQEKQITFNPKDTAHTKLIDDCTRLVKEKLTALQAMDIKITTSFSLGTIALGLSWFLPLSLLAGGCFAYGAYQMGQRKYAYAEYTEALENLARCCHWTLGEVRDESILNNPSIEEMRKVLAPLMNEQQLRDFIDDKVEDKIIEEAETTKQDTTFFEHRLNPEENQLYFKIYGYQQGTFLDILKGIGYAIRNSFMSLKAACMGQQNQEPTHESMQLTVN</sequence>
<accession>A0ABY8AVM1</accession>
<dbReference type="RefSeq" id="WP_275089600.1">
    <property type="nucleotide sequence ID" value="NZ_CP119078.1"/>
</dbReference>
<keyword evidence="3" id="KW-1185">Reference proteome</keyword>
<evidence type="ECO:0000313" key="2">
    <source>
        <dbReference type="EMBL" id="WED43786.1"/>
    </source>
</evidence>
<organism evidence="2 3">
    <name type="scientific">Legionella cardiaca</name>
    <dbReference type="NCBI Taxonomy" id="1071983"/>
    <lineage>
        <taxon>Bacteria</taxon>
        <taxon>Pseudomonadati</taxon>
        <taxon>Pseudomonadota</taxon>
        <taxon>Gammaproteobacteria</taxon>
        <taxon>Legionellales</taxon>
        <taxon>Legionellaceae</taxon>
        <taxon>Legionella</taxon>
    </lineage>
</organism>
<reference evidence="2 3" key="1">
    <citation type="submission" date="2023-02" db="EMBL/GenBank/DDBJ databases">
        <title>Genome Sequence of L. cardiaca H63T.</title>
        <authorList>
            <person name="Lopez A.E."/>
            <person name="Cianciotto N.P."/>
        </authorList>
    </citation>
    <scope>NUCLEOTIDE SEQUENCE [LARGE SCALE GENOMIC DNA]</scope>
    <source>
        <strain evidence="2 3">H63</strain>
    </source>
</reference>
<keyword evidence="1" id="KW-0812">Transmembrane</keyword>
<evidence type="ECO:0000313" key="3">
    <source>
        <dbReference type="Proteomes" id="UP001222087"/>
    </source>
</evidence>
<keyword evidence="1" id="KW-1133">Transmembrane helix</keyword>